<dbReference type="AlphaFoldDB" id="A0A8J7NRC4"/>
<evidence type="ECO:0000256" key="1">
    <source>
        <dbReference type="SAM" id="Phobius"/>
    </source>
</evidence>
<feature type="non-terminal residue" evidence="2">
    <location>
        <position position="53"/>
    </location>
</feature>
<sequence length="53" mass="6184">MGRNTKIALIFGGFVTAVGVAFYPIFFHPLTHVDEYSKCKRYTWLKRSFEVKL</sequence>
<evidence type="ECO:0000313" key="3">
    <source>
        <dbReference type="Proteomes" id="UP000736164"/>
    </source>
</evidence>
<reference evidence="2" key="1">
    <citation type="journal article" date="2021" name="Cell">
        <title>Tracing the genetic footprints of vertebrate landing in non-teleost ray-finned fishes.</title>
        <authorList>
            <person name="Bi X."/>
            <person name="Wang K."/>
            <person name="Yang L."/>
            <person name="Pan H."/>
            <person name="Jiang H."/>
            <person name="Wei Q."/>
            <person name="Fang M."/>
            <person name="Yu H."/>
            <person name="Zhu C."/>
            <person name="Cai Y."/>
            <person name="He Y."/>
            <person name="Gan X."/>
            <person name="Zeng H."/>
            <person name="Yu D."/>
            <person name="Zhu Y."/>
            <person name="Jiang H."/>
            <person name="Qiu Q."/>
            <person name="Yang H."/>
            <person name="Zhang Y.E."/>
            <person name="Wang W."/>
            <person name="Zhu M."/>
            <person name="He S."/>
            <person name="Zhang G."/>
        </authorList>
    </citation>
    <scope>NUCLEOTIDE SEQUENCE</scope>
    <source>
        <strain evidence="2">Allg_001</strain>
    </source>
</reference>
<comment type="caution">
    <text evidence="2">The sequence shown here is derived from an EMBL/GenBank/DDBJ whole genome shotgun (WGS) entry which is preliminary data.</text>
</comment>
<gene>
    <name evidence="2" type="primary">Smim20</name>
    <name evidence="2" type="ORF">GTO95_0000769</name>
</gene>
<dbReference type="Proteomes" id="UP000736164">
    <property type="component" value="Unassembled WGS sequence"/>
</dbReference>
<keyword evidence="1" id="KW-1133">Transmembrane helix</keyword>
<dbReference type="PANTHER" id="PTHR34923:SF1">
    <property type="entry name" value="SMALL INTEGRAL MEMBRANE PROTEIN 20"/>
    <property type="match status" value="1"/>
</dbReference>
<keyword evidence="1" id="KW-0472">Membrane</keyword>
<accession>A0A8J7NRC4</accession>
<dbReference type="GO" id="GO:0033617">
    <property type="term" value="P:mitochondrial respiratory chain complex IV assembly"/>
    <property type="evidence" value="ECO:0007669"/>
    <property type="project" value="InterPro"/>
</dbReference>
<feature type="non-terminal residue" evidence="2">
    <location>
        <position position="1"/>
    </location>
</feature>
<keyword evidence="1" id="KW-0812">Transmembrane</keyword>
<name>A0A8J7NRC4_ATRSP</name>
<dbReference type="GO" id="GO:0005743">
    <property type="term" value="C:mitochondrial inner membrane"/>
    <property type="evidence" value="ECO:0007669"/>
    <property type="project" value="TreeGrafter"/>
</dbReference>
<dbReference type="InterPro" id="IPR027917">
    <property type="entry name" value="MITRAC7/Phoenixin"/>
</dbReference>
<dbReference type="PANTHER" id="PTHR34923">
    <property type="entry name" value="SMALL INTEGRAL MEMBRANE PROTEIN 20"/>
    <property type="match status" value="1"/>
</dbReference>
<keyword evidence="3" id="KW-1185">Reference proteome</keyword>
<dbReference type="Pfam" id="PF15061">
    <property type="entry name" value="MITRAC7_Phoenixin"/>
    <property type="match status" value="1"/>
</dbReference>
<protein>
    <submittedName>
        <fullName evidence="2">SIM20 protein</fullName>
    </submittedName>
</protein>
<organism evidence="2 3">
    <name type="scientific">Atractosteus spatula</name>
    <name type="common">Alligator gar</name>
    <name type="synonym">Lepisosteus spatula</name>
    <dbReference type="NCBI Taxonomy" id="7917"/>
    <lineage>
        <taxon>Eukaryota</taxon>
        <taxon>Metazoa</taxon>
        <taxon>Chordata</taxon>
        <taxon>Craniata</taxon>
        <taxon>Vertebrata</taxon>
        <taxon>Euteleostomi</taxon>
        <taxon>Actinopterygii</taxon>
        <taxon>Neopterygii</taxon>
        <taxon>Holostei</taxon>
        <taxon>Semionotiformes</taxon>
        <taxon>Lepisosteidae</taxon>
        <taxon>Atractosteus</taxon>
    </lineage>
</organism>
<dbReference type="EMBL" id="JAAWVO010030478">
    <property type="protein sequence ID" value="MBN3316524.1"/>
    <property type="molecule type" value="Genomic_DNA"/>
</dbReference>
<proteinExistence type="predicted"/>
<evidence type="ECO:0000313" key="2">
    <source>
        <dbReference type="EMBL" id="MBN3316524.1"/>
    </source>
</evidence>
<feature type="transmembrane region" description="Helical" evidence="1">
    <location>
        <begin position="7"/>
        <end position="26"/>
    </location>
</feature>